<protein>
    <submittedName>
        <fullName evidence="2">Uncharacterized protein</fullName>
    </submittedName>
</protein>
<keyword evidence="1" id="KW-0812">Transmembrane</keyword>
<dbReference type="STRING" id="1349421.OI18_09155"/>
<accession>A0A0C1LI60</accession>
<evidence type="ECO:0000256" key="1">
    <source>
        <dbReference type="SAM" id="Phobius"/>
    </source>
</evidence>
<dbReference type="RefSeq" id="WP_039139178.1">
    <property type="nucleotide sequence ID" value="NZ_JSVC01000009.1"/>
</dbReference>
<evidence type="ECO:0000313" key="2">
    <source>
        <dbReference type="EMBL" id="KIC95038.1"/>
    </source>
</evidence>
<feature type="transmembrane region" description="Helical" evidence="1">
    <location>
        <begin position="86"/>
        <end position="107"/>
    </location>
</feature>
<proteinExistence type="predicted"/>
<dbReference type="EMBL" id="JSVC01000009">
    <property type="protein sequence ID" value="KIC95038.1"/>
    <property type="molecule type" value="Genomic_DNA"/>
</dbReference>
<organism evidence="2 3">
    <name type="scientific">Flavihumibacter solisilvae</name>
    <dbReference type="NCBI Taxonomy" id="1349421"/>
    <lineage>
        <taxon>Bacteria</taxon>
        <taxon>Pseudomonadati</taxon>
        <taxon>Bacteroidota</taxon>
        <taxon>Chitinophagia</taxon>
        <taxon>Chitinophagales</taxon>
        <taxon>Chitinophagaceae</taxon>
        <taxon>Flavihumibacter</taxon>
    </lineage>
</organism>
<sequence>MKRLLITVIILATQFIGYSQEGATKSVKPRPFNITIKETSGKTLRGILGRATPDSLYVTLNNMPSNSFYQLSPEQLEKLTLRRKGVMGKSILIGTAVGMITGVIVALSEGDDPLDEFYLGMSTGEKVAAYGLGLGGAGAVVGTIVGVAASKKFIIKGKKENYRVHYNDIAQRAMTR</sequence>
<dbReference type="AlphaFoldDB" id="A0A0C1LI60"/>
<gene>
    <name evidence="2" type="ORF">OI18_09155</name>
</gene>
<keyword evidence="3" id="KW-1185">Reference proteome</keyword>
<comment type="caution">
    <text evidence="2">The sequence shown here is derived from an EMBL/GenBank/DDBJ whole genome shotgun (WGS) entry which is preliminary data.</text>
</comment>
<keyword evidence="1" id="KW-0472">Membrane</keyword>
<name>A0A0C1LI60_9BACT</name>
<evidence type="ECO:0000313" key="3">
    <source>
        <dbReference type="Proteomes" id="UP000031408"/>
    </source>
</evidence>
<reference evidence="2 3" key="1">
    <citation type="submission" date="2014-11" db="EMBL/GenBank/DDBJ databases">
        <title>Genome sequence of Flavihumibacter solisilvae 3-3.</title>
        <authorList>
            <person name="Zhou G."/>
            <person name="Li M."/>
            <person name="Wang G."/>
        </authorList>
    </citation>
    <scope>NUCLEOTIDE SEQUENCE [LARGE SCALE GENOMIC DNA]</scope>
    <source>
        <strain evidence="2 3">3-3</strain>
    </source>
</reference>
<dbReference type="Proteomes" id="UP000031408">
    <property type="component" value="Unassembled WGS sequence"/>
</dbReference>
<keyword evidence="1" id="KW-1133">Transmembrane helix</keyword>
<feature type="transmembrane region" description="Helical" evidence="1">
    <location>
        <begin position="127"/>
        <end position="149"/>
    </location>
</feature>